<evidence type="ECO:0000256" key="1">
    <source>
        <dbReference type="SAM" id="Phobius"/>
    </source>
</evidence>
<feature type="non-terminal residue" evidence="2">
    <location>
        <position position="98"/>
    </location>
</feature>
<dbReference type="Proteomes" id="UP000807825">
    <property type="component" value="Unassembled WGS sequence"/>
</dbReference>
<proteinExistence type="predicted"/>
<accession>A0A9D6Z271</accession>
<comment type="caution">
    <text evidence="2">The sequence shown here is derived from an EMBL/GenBank/DDBJ whole genome shotgun (WGS) entry which is preliminary data.</text>
</comment>
<dbReference type="AlphaFoldDB" id="A0A9D6Z271"/>
<dbReference type="EMBL" id="JACRDE010000532">
    <property type="protein sequence ID" value="MBI5251863.1"/>
    <property type="molecule type" value="Genomic_DNA"/>
</dbReference>
<keyword evidence="1" id="KW-0472">Membrane</keyword>
<keyword evidence="1" id="KW-0812">Transmembrane</keyword>
<organism evidence="2 3">
    <name type="scientific">Desulfomonile tiedjei</name>
    <dbReference type="NCBI Taxonomy" id="2358"/>
    <lineage>
        <taxon>Bacteria</taxon>
        <taxon>Pseudomonadati</taxon>
        <taxon>Thermodesulfobacteriota</taxon>
        <taxon>Desulfomonilia</taxon>
        <taxon>Desulfomonilales</taxon>
        <taxon>Desulfomonilaceae</taxon>
        <taxon>Desulfomonile</taxon>
    </lineage>
</organism>
<gene>
    <name evidence="2" type="ORF">HY912_20420</name>
</gene>
<evidence type="ECO:0000313" key="2">
    <source>
        <dbReference type="EMBL" id="MBI5251863.1"/>
    </source>
</evidence>
<protein>
    <submittedName>
        <fullName evidence="2">Uncharacterized protein</fullName>
    </submittedName>
</protein>
<name>A0A9D6Z271_9BACT</name>
<sequence>MALGMFRRDSAVSIRTKLIIIFIIIKVIPLVILAWLSWQGAKLLGTRVAEQTVQVAGEMRRSVKEVGERTTEDAIRALDIRSRENVERMSTDTAQAIA</sequence>
<feature type="transmembrane region" description="Helical" evidence="1">
    <location>
        <begin position="18"/>
        <end position="38"/>
    </location>
</feature>
<evidence type="ECO:0000313" key="3">
    <source>
        <dbReference type="Proteomes" id="UP000807825"/>
    </source>
</evidence>
<reference evidence="2" key="1">
    <citation type="submission" date="2020-07" db="EMBL/GenBank/DDBJ databases">
        <title>Huge and variable diversity of episymbiotic CPR bacteria and DPANN archaea in groundwater ecosystems.</title>
        <authorList>
            <person name="He C.Y."/>
            <person name="Keren R."/>
            <person name="Whittaker M."/>
            <person name="Farag I.F."/>
            <person name="Doudna J."/>
            <person name="Cate J.H.D."/>
            <person name="Banfield J.F."/>
        </authorList>
    </citation>
    <scope>NUCLEOTIDE SEQUENCE</scope>
    <source>
        <strain evidence="2">NC_groundwater_1664_Pr3_B-0.1um_52_9</strain>
    </source>
</reference>
<keyword evidence="1" id="KW-1133">Transmembrane helix</keyword>